<dbReference type="InParanoid" id="V5GBP3"/>
<dbReference type="AlphaFoldDB" id="V5GBP3"/>
<dbReference type="OrthoDB" id="5424692at2759"/>
<feature type="compositionally biased region" description="Polar residues" evidence="1">
    <location>
        <begin position="136"/>
        <end position="177"/>
    </location>
</feature>
<feature type="region of interest" description="Disordered" evidence="1">
    <location>
        <begin position="63"/>
        <end position="253"/>
    </location>
</feature>
<sequence length="352" mass="38357">MESASLSPVTRAEDGLLRLPDGLRLRMPLHKVLLLRLDDRHRVYIPTDLAYLHQNTQVILQPRDAPSSYMIKSPSEDQRRLSQEQSQTASPNAMDPSIHRGGDRGRDGETGEISRRPSRQYMPTGRSPPSGPQALRRQSNASWGSSTPTSHELPSGPSNSLAASSVQGRGSNISLLSAPTRPRGGPSFNNRDSPREPSWAAAAAPPPRRGPIPQTYHGTPPTGPRGGFAPPPLGYDSSRQPPYRRSSSTSTINPRAQKVTNHLSGLPAIIPGGKLIPSPLDPATERRLSQLEADKEKLFEQVAEKQRLKRAVLRDWDKLDRESTTGALRSELAEGHLQRMAEGESISGGTAF</sequence>
<comment type="caution">
    <text evidence="2">The sequence shown here is derived from an EMBL/GenBank/DDBJ whole genome shotgun (WGS) entry which is preliminary data.</text>
</comment>
<name>V5GBP3_BYSSN</name>
<proteinExistence type="predicted"/>
<dbReference type="eggNOG" id="ENOG502S8Z8">
    <property type="taxonomic scope" value="Eukaryota"/>
</dbReference>
<protein>
    <submittedName>
        <fullName evidence="2">Uncharacterized protein</fullName>
    </submittedName>
</protein>
<evidence type="ECO:0000313" key="3">
    <source>
        <dbReference type="Proteomes" id="UP000018001"/>
    </source>
</evidence>
<dbReference type="Proteomes" id="UP000018001">
    <property type="component" value="Unassembled WGS sequence"/>
</dbReference>
<feature type="compositionally biased region" description="Low complexity" evidence="1">
    <location>
        <begin position="237"/>
        <end position="251"/>
    </location>
</feature>
<reference evidence="3" key="1">
    <citation type="journal article" date="2014" name="Genome Announc.">
        <title>Draft genome sequence of the formaldehyde-resistant fungus Byssochlamys spectabilis No. 5 (anamorph Paecilomyces variotii No. 5) (NBRC109023).</title>
        <authorList>
            <person name="Oka T."/>
            <person name="Ekino K."/>
            <person name="Fukuda K."/>
            <person name="Nomura Y."/>
        </authorList>
    </citation>
    <scope>NUCLEOTIDE SEQUENCE [LARGE SCALE GENOMIC DNA]</scope>
    <source>
        <strain evidence="3">No. 5 / NBRC 109023</strain>
    </source>
</reference>
<accession>V5GBP3</accession>
<dbReference type="HOGENOM" id="CLU_787546_0_0_1"/>
<evidence type="ECO:0000313" key="2">
    <source>
        <dbReference type="EMBL" id="GAD99466.1"/>
    </source>
</evidence>
<organism evidence="2 3">
    <name type="scientific">Byssochlamys spectabilis (strain No. 5 / NBRC 109023)</name>
    <name type="common">Paecilomyces variotii</name>
    <dbReference type="NCBI Taxonomy" id="1356009"/>
    <lineage>
        <taxon>Eukaryota</taxon>
        <taxon>Fungi</taxon>
        <taxon>Dikarya</taxon>
        <taxon>Ascomycota</taxon>
        <taxon>Pezizomycotina</taxon>
        <taxon>Eurotiomycetes</taxon>
        <taxon>Eurotiomycetidae</taxon>
        <taxon>Eurotiales</taxon>
        <taxon>Thermoascaceae</taxon>
        <taxon>Paecilomyces</taxon>
    </lineage>
</organism>
<dbReference type="EMBL" id="BAUL01000297">
    <property type="protein sequence ID" value="GAD99466.1"/>
    <property type="molecule type" value="Genomic_DNA"/>
</dbReference>
<feature type="compositionally biased region" description="Basic and acidic residues" evidence="1">
    <location>
        <begin position="97"/>
        <end position="115"/>
    </location>
</feature>
<evidence type="ECO:0000256" key="1">
    <source>
        <dbReference type="SAM" id="MobiDB-lite"/>
    </source>
</evidence>
<keyword evidence="3" id="KW-1185">Reference proteome</keyword>
<gene>
    <name evidence="2" type="ORF">PVAR5_8181</name>
</gene>